<dbReference type="InterPro" id="IPR013149">
    <property type="entry name" value="ADH-like_C"/>
</dbReference>
<dbReference type="SUPFAM" id="SSF51735">
    <property type="entry name" value="NAD(P)-binding Rossmann-fold domains"/>
    <property type="match status" value="1"/>
</dbReference>
<dbReference type="InterPro" id="IPR013154">
    <property type="entry name" value="ADH-like_N"/>
</dbReference>
<dbReference type="Gene3D" id="3.40.50.720">
    <property type="entry name" value="NAD(P)-binding Rossmann-like Domain"/>
    <property type="match status" value="1"/>
</dbReference>
<dbReference type="Gene3D" id="3.90.180.10">
    <property type="entry name" value="Medium-chain alcohol dehydrogenases, catalytic domain"/>
    <property type="match status" value="1"/>
</dbReference>
<dbReference type="Proteomes" id="UP000004848">
    <property type="component" value="Unassembled WGS sequence"/>
</dbReference>
<dbReference type="eggNOG" id="COG0604">
    <property type="taxonomic scope" value="Bacteria"/>
</dbReference>
<feature type="domain" description="Enoyl reductase (ER)" evidence="2">
    <location>
        <begin position="45"/>
        <end position="353"/>
    </location>
</feature>
<dbReference type="InterPro" id="IPR051397">
    <property type="entry name" value="Zn-ADH-like_protein"/>
</dbReference>
<proteinExistence type="predicted"/>
<dbReference type="AlphaFoldDB" id="A0NWW7"/>
<dbReference type="PANTHER" id="PTHR43677:SF1">
    <property type="entry name" value="ACRYLYL-COA REDUCTASE ACUI-RELATED"/>
    <property type="match status" value="1"/>
</dbReference>
<name>A0NWW7_ROSAI</name>
<sequence length="357" mass="37777">MLKSARSTGPARPRKPLPETAEKREQLMTFKALIVDKDEDGKTHASIENIDVSRLPEADVTVAVEYSTLNYKDGLCLGPGGGLVRNYPHVPGIDFAGTVEESSDDWYKPGDKVVLTGWRVGEAWWGGYAQKARVKGEWLVPLPEGLTTRNAMAIGTAGFTAMLAVMALEEHGLKPENGPVLVTGAAGGVGSVATAILANLGYEVAAVTGRESTWDYLKSLGAARVVPRDDVAETIKRPLESETWAGCVDAVGGPMLARVLGQMKYGASVAAVGLAGGANLPATVIPFLLRGVNLLGIDSVMKPYGGRPKAWERLAKDLPMDKLEAMIQPATLEDLPALGADILKGQVKGRVVVDVNA</sequence>
<dbReference type="PANTHER" id="PTHR43677">
    <property type="entry name" value="SHORT-CHAIN DEHYDROGENASE/REDUCTASE"/>
    <property type="match status" value="1"/>
</dbReference>
<organism evidence="3 4">
    <name type="scientific">Roseibium aggregatum (strain ATCC 25650 / DSM 13394 / JCM 20685 / NBRC 16684 / NCIMB 2208 / IAM 12614 / B1)</name>
    <name type="common">Stappia aggregata</name>
    <dbReference type="NCBI Taxonomy" id="384765"/>
    <lineage>
        <taxon>Bacteria</taxon>
        <taxon>Pseudomonadati</taxon>
        <taxon>Pseudomonadota</taxon>
        <taxon>Alphaproteobacteria</taxon>
        <taxon>Hyphomicrobiales</taxon>
        <taxon>Stappiaceae</taxon>
        <taxon>Roseibium</taxon>
    </lineage>
</organism>
<dbReference type="SUPFAM" id="SSF50129">
    <property type="entry name" value="GroES-like"/>
    <property type="match status" value="1"/>
</dbReference>
<evidence type="ECO:0000313" key="4">
    <source>
        <dbReference type="Proteomes" id="UP000004848"/>
    </source>
</evidence>
<dbReference type="NCBIfam" id="TIGR02823">
    <property type="entry name" value="oxido_YhdH"/>
    <property type="match status" value="1"/>
</dbReference>
<dbReference type="SMART" id="SM00829">
    <property type="entry name" value="PKS_ER"/>
    <property type="match status" value="1"/>
</dbReference>
<dbReference type="Pfam" id="PF00107">
    <property type="entry name" value="ADH_zinc_N"/>
    <property type="match status" value="1"/>
</dbReference>
<evidence type="ECO:0000256" key="1">
    <source>
        <dbReference type="SAM" id="MobiDB-lite"/>
    </source>
</evidence>
<dbReference type="EMBL" id="AAUW01000013">
    <property type="protein sequence ID" value="EAV42603.1"/>
    <property type="molecule type" value="Genomic_DNA"/>
</dbReference>
<evidence type="ECO:0000313" key="3">
    <source>
        <dbReference type="EMBL" id="EAV42603.1"/>
    </source>
</evidence>
<dbReference type="CDD" id="cd08288">
    <property type="entry name" value="MDR_yhdh"/>
    <property type="match status" value="1"/>
</dbReference>
<protein>
    <submittedName>
        <fullName evidence="3">Oxidoreductase, zinc-binding dehydrogenase family protein</fullName>
    </submittedName>
</protein>
<comment type="caution">
    <text evidence="3">The sequence shown here is derived from an EMBL/GenBank/DDBJ whole genome shotgun (WGS) entry which is preliminary data.</text>
</comment>
<dbReference type="Pfam" id="PF08240">
    <property type="entry name" value="ADH_N"/>
    <property type="match status" value="1"/>
</dbReference>
<dbReference type="InterPro" id="IPR014188">
    <property type="entry name" value="Acrylyl-CoA_reductase_AcuI"/>
</dbReference>
<gene>
    <name evidence="3" type="ORF">SIAM614_26613</name>
</gene>
<dbReference type="InterPro" id="IPR020843">
    <property type="entry name" value="ER"/>
</dbReference>
<dbReference type="InterPro" id="IPR036291">
    <property type="entry name" value="NAD(P)-bd_dom_sf"/>
</dbReference>
<reference evidence="3 4" key="1">
    <citation type="submission" date="2006-05" db="EMBL/GenBank/DDBJ databases">
        <authorList>
            <person name="King G."/>
            <person name="Ferriera S."/>
            <person name="Johnson J."/>
            <person name="Kravitz S."/>
            <person name="Beeson K."/>
            <person name="Sutton G."/>
            <person name="Rogers Y.-H."/>
            <person name="Friedman R."/>
            <person name="Frazier M."/>
            <person name="Venter J.C."/>
        </authorList>
    </citation>
    <scope>NUCLEOTIDE SEQUENCE [LARGE SCALE GENOMIC DNA]</scope>
    <source>
        <strain evidence="4">ATCC 25650 / DSM 13394 / JCM 20685 / NBRC 16684 / NCIMB 2208 / IAM 12614 / B1</strain>
    </source>
</reference>
<evidence type="ECO:0000259" key="2">
    <source>
        <dbReference type="SMART" id="SM00829"/>
    </source>
</evidence>
<feature type="region of interest" description="Disordered" evidence="1">
    <location>
        <begin position="1"/>
        <end position="22"/>
    </location>
</feature>
<dbReference type="GO" id="GO:0043957">
    <property type="term" value="F:acryloyl-CoA reductase (NADPH) activity"/>
    <property type="evidence" value="ECO:0007669"/>
    <property type="project" value="TreeGrafter"/>
</dbReference>
<accession>A0NWW7</accession>
<dbReference type="InterPro" id="IPR011032">
    <property type="entry name" value="GroES-like_sf"/>
</dbReference>